<dbReference type="eggNOG" id="COG2852">
    <property type="taxonomic scope" value="Bacteria"/>
</dbReference>
<dbReference type="AlphaFoldDB" id="A0A081BI77"/>
<protein>
    <recommendedName>
        <fullName evidence="1">DUF559 domain-containing protein</fullName>
    </recommendedName>
</protein>
<evidence type="ECO:0000313" key="3">
    <source>
        <dbReference type="Proteomes" id="UP000028700"/>
    </source>
</evidence>
<reference evidence="2" key="1">
    <citation type="journal article" date="2014" name="Genome Announc.">
        <title>Draft Genome Sequence of Lactobacillus oryzae Strain SG293T.</title>
        <authorList>
            <person name="Tanizawa Y."/>
            <person name="Fujisawa T."/>
            <person name="Mochizuki T."/>
            <person name="Kaminuma E."/>
            <person name="Nakamura Y."/>
            <person name="Tohno M."/>
        </authorList>
    </citation>
    <scope>NUCLEOTIDE SEQUENCE [LARGE SCALE GENOMIC DNA]</scope>
    <source>
        <strain evidence="2">SG293</strain>
    </source>
</reference>
<sequence>MTKVPIAQAVFDNVSHTSDDLITANGMPTNLLDVWQVDLHYLNELLINDLSETKSPIEKIFLLTYNYLKLTDHLDELTKLPLSSAFTNLVCQYQVPNKKSSYYVDFMLCASDPITSAEPVKVFIELDGHAFHEKTKEQVTYDKQRERFLSTKCDALLRFSGSEVFNDTYGCVREATKTLMEKWISRYGKDG</sequence>
<evidence type="ECO:0000313" key="2">
    <source>
        <dbReference type="EMBL" id="GAK47745.1"/>
    </source>
</evidence>
<organism evidence="2 3">
    <name type="scientific">Secundilactobacillus oryzae JCM 18671</name>
    <dbReference type="NCBI Taxonomy" id="1291743"/>
    <lineage>
        <taxon>Bacteria</taxon>
        <taxon>Bacillati</taxon>
        <taxon>Bacillota</taxon>
        <taxon>Bacilli</taxon>
        <taxon>Lactobacillales</taxon>
        <taxon>Lactobacillaceae</taxon>
        <taxon>Secundilactobacillus</taxon>
    </lineage>
</organism>
<dbReference type="EMBL" id="BBJM01000011">
    <property type="protein sequence ID" value="GAK47745.1"/>
    <property type="molecule type" value="Genomic_DNA"/>
</dbReference>
<keyword evidence="3" id="KW-1185">Reference proteome</keyword>
<dbReference type="RefSeq" id="WP_034527368.1">
    <property type="nucleotide sequence ID" value="NZ_BBAZ01000001.1"/>
</dbReference>
<comment type="caution">
    <text evidence="2">The sequence shown here is derived from an EMBL/GenBank/DDBJ whole genome shotgun (WGS) entry which is preliminary data.</text>
</comment>
<dbReference type="Gene3D" id="3.40.960.10">
    <property type="entry name" value="VSR Endonuclease"/>
    <property type="match status" value="1"/>
</dbReference>
<dbReference type="STRING" id="1291743.LOSG293_110610"/>
<name>A0A081BI77_9LACO</name>
<dbReference type="OrthoDB" id="9757917at2"/>
<dbReference type="Proteomes" id="UP000028700">
    <property type="component" value="Unassembled WGS sequence"/>
</dbReference>
<evidence type="ECO:0000259" key="1">
    <source>
        <dbReference type="Pfam" id="PF04480"/>
    </source>
</evidence>
<dbReference type="InterPro" id="IPR007569">
    <property type="entry name" value="DUF559"/>
</dbReference>
<gene>
    <name evidence="2" type="ORF">LOSG293_110610</name>
</gene>
<dbReference type="Pfam" id="PF04480">
    <property type="entry name" value="DUF559"/>
    <property type="match status" value="1"/>
</dbReference>
<proteinExistence type="predicted"/>
<accession>A0A081BI77</accession>
<feature type="domain" description="DUF559" evidence="1">
    <location>
        <begin position="100"/>
        <end position="177"/>
    </location>
</feature>